<keyword evidence="5" id="KW-1185">Reference proteome</keyword>
<dbReference type="SUPFAM" id="SSF53448">
    <property type="entry name" value="Nucleotide-diphospho-sugar transferases"/>
    <property type="match status" value="1"/>
</dbReference>
<comment type="similarity">
    <text evidence="1">Belongs to the glycosyltransferase 32 family.</text>
</comment>
<dbReference type="InterPro" id="IPR007577">
    <property type="entry name" value="GlycoTrfase_DXD_sugar-bd_CS"/>
</dbReference>
<evidence type="ECO:0000313" key="5">
    <source>
        <dbReference type="Proteomes" id="UP000030651"/>
    </source>
</evidence>
<dbReference type="RefSeq" id="XP_007841278.1">
    <property type="nucleotide sequence ID" value="XM_007843087.1"/>
</dbReference>
<evidence type="ECO:0000256" key="1">
    <source>
        <dbReference type="ARBA" id="ARBA00009003"/>
    </source>
</evidence>
<keyword evidence="3" id="KW-1133">Transmembrane helix</keyword>
<dbReference type="EMBL" id="KI912121">
    <property type="protein sequence ID" value="ETS73560.1"/>
    <property type="molecule type" value="Genomic_DNA"/>
</dbReference>
<feature type="transmembrane region" description="Helical" evidence="3">
    <location>
        <begin position="12"/>
        <end position="30"/>
    </location>
</feature>
<dbReference type="OrthoDB" id="409543at2759"/>
<proteinExistence type="inferred from homology"/>
<dbReference type="AlphaFoldDB" id="W3WHZ7"/>
<dbReference type="InterPro" id="IPR029044">
    <property type="entry name" value="Nucleotide-diphossugar_trans"/>
</dbReference>
<reference evidence="5" key="1">
    <citation type="journal article" date="2015" name="BMC Genomics">
        <title>Genomic and transcriptomic analysis of the endophytic fungus Pestalotiopsis fici reveals its lifestyle and high potential for synthesis of natural products.</title>
        <authorList>
            <person name="Wang X."/>
            <person name="Zhang X."/>
            <person name="Liu L."/>
            <person name="Xiang M."/>
            <person name="Wang W."/>
            <person name="Sun X."/>
            <person name="Che Y."/>
            <person name="Guo L."/>
            <person name="Liu G."/>
            <person name="Guo L."/>
            <person name="Wang C."/>
            <person name="Yin W.B."/>
            <person name="Stadler M."/>
            <person name="Zhang X."/>
            <person name="Liu X."/>
        </authorList>
    </citation>
    <scope>NUCLEOTIDE SEQUENCE [LARGE SCALE GENOMIC DNA]</scope>
    <source>
        <strain evidence="5">W106-1 / CGMCC3.15140</strain>
    </source>
</reference>
<keyword evidence="3" id="KW-0812">Transmembrane</keyword>
<evidence type="ECO:0000256" key="3">
    <source>
        <dbReference type="SAM" id="Phobius"/>
    </source>
</evidence>
<dbReference type="GO" id="GO:0000136">
    <property type="term" value="C:mannan polymerase complex"/>
    <property type="evidence" value="ECO:0007669"/>
    <property type="project" value="TreeGrafter"/>
</dbReference>
<feature type="region of interest" description="Disordered" evidence="2">
    <location>
        <begin position="49"/>
        <end position="92"/>
    </location>
</feature>
<dbReference type="GO" id="GO:0000009">
    <property type="term" value="F:alpha-1,6-mannosyltransferase activity"/>
    <property type="evidence" value="ECO:0007669"/>
    <property type="project" value="InterPro"/>
</dbReference>
<dbReference type="GeneID" id="19279519"/>
<dbReference type="InParanoid" id="W3WHZ7"/>
<dbReference type="HOGENOM" id="CLU_022381_0_0_1"/>
<gene>
    <name evidence="4" type="ORF">PFICI_14506</name>
</gene>
<dbReference type="OMA" id="VPIREWI"/>
<evidence type="ECO:0000313" key="4">
    <source>
        <dbReference type="EMBL" id="ETS73560.1"/>
    </source>
</evidence>
<dbReference type="PANTHER" id="PTHR31834">
    <property type="entry name" value="INITIATION-SPECIFIC ALPHA-1,6-MANNOSYLTRANSFERASE"/>
    <property type="match status" value="1"/>
</dbReference>
<protein>
    <recommendedName>
        <fullName evidence="6">Initiation-specific alpha-1,6-mannosyltransferase</fullName>
    </recommendedName>
</protein>
<name>W3WHZ7_PESFW</name>
<dbReference type="STRING" id="1229662.W3WHZ7"/>
<evidence type="ECO:0000256" key="2">
    <source>
        <dbReference type="SAM" id="MobiDB-lite"/>
    </source>
</evidence>
<accession>W3WHZ7</accession>
<dbReference type="InterPro" id="IPR039367">
    <property type="entry name" value="Och1-like"/>
</dbReference>
<dbReference type="KEGG" id="pfy:PFICI_14506"/>
<dbReference type="Pfam" id="PF04488">
    <property type="entry name" value="Gly_transf_sug"/>
    <property type="match status" value="1"/>
</dbReference>
<evidence type="ECO:0008006" key="6">
    <source>
        <dbReference type="Google" id="ProtNLM"/>
    </source>
</evidence>
<dbReference type="Gene3D" id="3.90.550.20">
    <property type="match status" value="1"/>
</dbReference>
<sequence>MGPTIFRSPTARNTFVFCVFLGLIFHFRLWNLYPSDDVVEPVHVPATAASHGDGGFGGSGSDPVHQDHQQQQPSHTAVPPSQPPASSEQQPVPEPFPKKIWYKLGPKGLSNYAKTWTDSCINQNPEYSAKFLTDETADAFVNEHFVGYPDVLEVYNSLTVPILKADMVRYMLLYVEGGVWFDLDASCEGIPIDQWVPAAHAADANLVVGWEFDGGYHFEFEHQFVTWTVMAKKNVAHLLVVIKDIAESLRRMAEANHVDVSDLTMSMIGDVIEATGPKRFHKSVVNNLEKSVAQPINWEDYHEILEPKMAGDVLILPGYSLAASYNSYEPEDQDKVGPSLVVHHYAGTWKNEHGGETKE</sequence>
<dbReference type="eggNOG" id="ENOG502SJG8">
    <property type="taxonomic scope" value="Eukaryota"/>
</dbReference>
<dbReference type="GO" id="GO:0006487">
    <property type="term" value="P:protein N-linked glycosylation"/>
    <property type="evidence" value="ECO:0007669"/>
    <property type="project" value="TreeGrafter"/>
</dbReference>
<dbReference type="PANTHER" id="PTHR31834:SF8">
    <property type="entry name" value="TRANSFERASE, PUTATIVE (AFU_ORTHOLOGUE AFUA_6G14040)-RELATED"/>
    <property type="match status" value="1"/>
</dbReference>
<dbReference type="Proteomes" id="UP000030651">
    <property type="component" value="Unassembled WGS sequence"/>
</dbReference>
<organism evidence="4 5">
    <name type="scientific">Pestalotiopsis fici (strain W106-1 / CGMCC3.15140)</name>
    <dbReference type="NCBI Taxonomy" id="1229662"/>
    <lineage>
        <taxon>Eukaryota</taxon>
        <taxon>Fungi</taxon>
        <taxon>Dikarya</taxon>
        <taxon>Ascomycota</taxon>
        <taxon>Pezizomycotina</taxon>
        <taxon>Sordariomycetes</taxon>
        <taxon>Xylariomycetidae</taxon>
        <taxon>Amphisphaeriales</taxon>
        <taxon>Sporocadaceae</taxon>
        <taxon>Pestalotiopsis</taxon>
    </lineage>
</organism>
<feature type="compositionally biased region" description="Low complexity" evidence="2">
    <location>
        <begin position="69"/>
        <end position="91"/>
    </location>
</feature>
<keyword evidence="3" id="KW-0472">Membrane</keyword>